<feature type="compositionally biased region" description="Basic residues" evidence="1">
    <location>
        <begin position="46"/>
        <end position="55"/>
    </location>
</feature>
<reference evidence="2" key="1">
    <citation type="journal article" date="2020" name="Microb. Genom.">
        <title>Genetic diversity of clinical and environmental Mucorales isolates obtained from an investigation of mucormycosis cases among solid organ transplant recipients.</title>
        <authorList>
            <person name="Nguyen M.H."/>
            <person name="Kaul D."/>
            <person name="Muto C."/>
            <person name="Cheng S.J."/>
            <person name="Richter R.A."/>
            <person name="Bruno V.M."/>
            <person name="Liu G."/>
            <person name="Beyhan S."/>
            <person name="Sundermann A.J."/>
            <person name="Mounaud S."/>
            <person name="Pasculle A.W."/>
            <person name="Nierman W.C."/>
            <person name="Driscoll E."/>
            <person name="Cumbie R."/>
            <person name="Clancy C.J."/>
            <person name="Dupont C.L."/>
        </authorList>
    </citation>
    <scope>NUCLEOTIDE SEQUENCE</scope>
    <source>
        <strain evidence="2">GL11</strain>
    </source>
</reference>
<keyword evidence="3" id="KW-1185">Reference proteome</keyword>
<accession>A0A9P6WU59</accession>
<feature type="region of interest" description="Disordered" evidence="1">
    <location>
        <begin position="46"/>
        <end position="65"/>
    </location>
</feature>
<organism evidence="2 3">
    <name type="scientific">Rhizopus oryzae</name>
    <name type="common">Mucormycosis agent</name>
    <name type="synonym">Rhizopus arrhizus var. delemar</name>
    <dbReference type="NCBI Taxonomy" id="64495"/>
    <lineage>
        <taxon>Eukaryota</taxon>
        <taxon>Fungi</taxon>
        <taxon>Fungi incertae sedis</taxon>
        <taxon>Mucoromycota</taxon>
        <taxon>Mucoromycotina</taxon>
        <taxon>Mucoromycetes</taxon>
        <taxon>Mucorales</taxon>
        <taxon>Mucorineae</taxon>
        <taxon>Rhizopodaceae</taxon>
        <taxon>Rhizopus</taxon>
    </lineage>
</organism>
<evidence type="ECO:0000313" key="2">
    <source>
        <dbReference type="EMBL" id="KAG1282286.1"/>
    </source>
</evidence>
<dbReference type="EMBL" id="JAANQT010008296">
    <property type="protein sequence ID" value="KAG1282286.1"/>
    <property type="molecule type" value="Genomic_DNA"/>
</dbReference>
<name>A0A9P6WU59_RHIOR</name>
<feature type="region of interest" description="Disordered" evidence="1">
    <location>
        <begin position="1"/>
        <end position="40"/>
    </location>
</feature>
<sequence>MGSSTAGQAGGKVPLLRPRHDSRRAVSEQPRGNQDVRGHRHFRHIGRRARRHGLHRGQGGVRQFRRLQKAPPCVCEPEAGGHGEERLVGAAASGRRKVLQGKGPALRPGQRALAARQHSTRAAWPARAMTRRGIS</sequence>
<feature type="region of interest" description="Disordered" evidence="1">
    <location>
        <begin position="100"/>
        <end position="135"/>
    </location>
</feature>
<evidence type="ECO:0000256" key="1">
    <source>
        <dbReference type="SAM" id="MobiDB-lite"/>
    </source>
</evidence>
<dbReference type="AlphaFoldDB" id="A0A9P6WU59"/>
<comment type="caution">
    <text evidence="2">The sequence shown here is derived from an EMBL/GenBank/DDBJ whole genome shotgun (WGS) entry which is preliminary data.</text>
</comment>
<gene>
    <name evidence="2" type="ORF">G6F64_014413</name>
</gene>
<protein>
    <submittedName>
        <fullName evidence="2">Uncharacterized protein</fullName>
    </submittedName>
</protein>
<evidence type="ECO:0000313" key="3">
    <source>
        <dbReference type="Proteomes" id="UP000716291"/>
    </source>
</evidence>
<proteinExistence type="predicted"/>
<dbReference type="Proteomes" id="UP000716291">
    <property type="component" value="Unassembled WGS sequence"/>
</dbReference>